<feature type="compositionally biased region" description="Basic and acidic residues" evidence="1">
    <location>
        <begin position="490"/>
        <end position="499"/>
    </location>
</feature>
<feature type="compositionally biased region" description="Low complexity" evidence="1">
    <location>
        <begin position="50"/>
        <end position="59"/>
    </location>
</feature>
<evidence type="ECO:0000256" key="1">
    <source>
        <dbReference type="SAM" id="MobiDB-lite"/>
    </source>
</evidence>
<evidence type="ECO:0008006" key="4">
    <source>
        <dbReference type="Google" id="ProtNLM"/>
    </source>
</evidence>
<dbReference type="Proteomes" id="UP000005239">
    <property type="component" value="Unassembled WGS sequence"/>
</dbReference>
<feature type="region of interest" description="Disordered" evidence="1">
    <location>
        <begin position="39"/>
        <end position="64"/>
    </location>
</feature>
<reference evidence="3" key="1">
    <citation type="journal article" date="2008" name="Nat. Genet.">
        <title>The Pristionchus pacificus genome provides a unique perspective on nematode lifestyle and parasitism.</title>
        <authorList>
            <person name="Dieterich C."/>
            <person name="Clifton S.W."/>
            <person name="Schuster L.N."/>
            <person name="Chinwalla A."/>
            <person name="Delehaunty K."/>
            <person name="Dinkelacker I."/>
            <person name="Fulton L."/>
            <person name="Fulton R."/>
            <person name="Godfrey J."/>
            <person name="Minx P."/>
            <person name="Mitreva M."/>
            <person name="Roeseler W."/>
            <person name="Tian H."/>
            <person name="Witte H."/>
            <person name="Yang S.P."/>
            <person name="Wilson R.K."/>
            <person name="Sommer R.J."/>
        </authorList>
    </citation>
    <scope>NUCLEOTIDE SEQUENCE [LARGE SCALE GENOMIC DNA]</scope>
    <source>
        <strain evidence="3">PS312</strain>
    </source>
</reference>
<feature type="region of interest" description="Disordered" evidence="1">
    <location>
        <begin position="271"/>
        <end position="312"/>
    </location>
</feature>
<dbReference type="PANTHER" id="PTHR46342:SF1">
    <property type="entry name" value="ALPHA-CATULIN"/>
    <property type="match status" value="1"/>
</dbReference>
<gene>
    <name evidence="2" type="primary">WBGene00099262</name>
</gene>
<keyword evidence="3" id="KW-1185">Reference proteome</keyword>
<dbReference type="PANTHER" id="PTHR46342">
    <property type="entry name" value="ALPHA-CATULIN"/>
    <property type="match status" value="1"/>
</dbReference>
<feature type="compositionally biased region" description="Polar residues" evidence="1">
    <location>
        <begin position="275"/>
        <end position="288"/>
    </location>
</feature>
<dbReference type="EnsemblMetazoa" id="PPA09708.1">
    <property type="protein sequence ID" value="PPA09708.1"/>
    <property type="gene ID" value="WBGene00099262"/>
</dbReference>
<dbReference type="AlphaFoldDB" id="A0A8R1U7C4"/>
<feature type="compositionally biased region" description="Basic and acidic residues" evidence="1">
    <location>
        <begin position="421"/>
        <end position="468"/>
    </location>
</feature>
<accession>A0A8R1U7C4</accession>
<evidence type="ECO:0000313" key="2">
    <source>
        <dbReference type="EnsemblMetazoa" id="PPA09708.1"/>
    </source>
</evidence>
<sequence length="700" mass="77958">MPAHSEQGALAIDEQAFHAIQSVGSIQSKTASHIALIGTAGSSSDDESSRLSSQLSSDSLSRHDDPINYSIEQRAMIIREVRATRMKQRASDEVLQLDCSLDELPSQLRSDFDQLAKREKTHAVTIYNIVINSLTGFYERNGGEGTVESRISDFLTSQFIINSTKTRSIFEDESKGMEEAMLEVTSMLLLQLYTVQNEKEKEKVDKNELVKKLRCIYLHNCASAQRAVLEEDITDLFSATMPIFVCELFEELGLDHHIPIDLEEQVEAARRDKSLSVSSTVSPATHSPPQVPSPTAVPEKSASPRDGPKPSLTSRLEAMLDEFLDHDDVASERSTMSGQSQGGRMKTASQLSKGLKPSLSSGLDALLGELNEDDDPSSEGPSSQSGRGEKNQGVKRKAPPTTPSREERRPRARRVFVPETPDEKNGEEKEEGRKTRSQMKDDAKAVVKQTPMEKLKSRKSTRGDKLAEMVKTAADSPALTGGVTSALRSRVRDEGDRRSSLRNGTALFKDMKPTTRWEFLSANRDKGEKKSRVRMNLATKLGTPMGGDEKEERRIKKKRKTEGHISSLVLDSDAISKYKKRMKETVAEGKEGDDSEVFYGRMSNRVGLFDDRHEKEEAKVVYNRAGRVVYSPSCVFVAHTLLNVYNKTPLLPTRPSTSSAQFKVNRLVRPASKGNRLKLKKLKERLSLASPKKEMKKEQQ</sequence>
<evidence type="ECO:0000313" key="3">
    <source>
        <dbReference type="Proteomes" id="UP000005239"/>
    </source>
</evidence>
<feature type="region of interest" description="Disordered" evidence="1">
    <location>
        <begin position="326"/>
        <end position="503"/>
    </location>
</feature>
<feature type="region of interest" description="Disordered" evidence="1">
    <location>
        <begin position="672"/>
        <end position="700"/>
    </location>
</feature>
<dbReference type="OrthoDB" id="5864449at2759"/>
<name>A0A8R1U7C4_PRIPA</name>
<feature type="compositionally biased region" description="Basic and acidic residues" evidence="1">
    <location>
        <begin position="691"/>
        <end position="700"/>
    </location>
</feature>
<proteinExistence type="predicted"/>
<reference evidence="2" key="2">
    <citation type="submission" date="2022-06" db="UniProtKB">
        <authorList>
            <consortium name="EnsemblMetazoa"/>
        </authorList>
    </citation>
    <scope>IDENTIFICATION</scope>
    <source>
        <strain evidence="2">PS312</strain>
    </source>
</reference>
<dbReference type="InterPro" id="IPR030045">
    <property type="entry name" value="CTNNAL1"/>
</dbReference>
<dbReference type="GO" id="GO:0007266">
    <property type="term" value="P:Rho protein signal transduction"/>
    <property type="evidence" value="ECO:0000318"/>
    <property type="project" value="GO_Central"/>
</dbReference>
<protein>
    <recommendedName>
        <fullName evidence="4">Treslin N-terminal domain-containing protein</fullName>
    </recommendedName>
</protein>
<feature type="compositionally biased region" description="Low complexity" evidence="1">
    <location>
        <begin position="351"/>
        <end position="363"/>
    </location>
</feature>
<organism evidence="2 3">
    <name type="scientific">Pristionchus pacificus</name>
    <name type="common">Parasitic nematode worm</name>
    <dbReference type="NCBI Taxonomy" id="54126"/>
    <lineage>
        <taxon>Eukaryota</taxon>
        <taxon>Metazoa</taxon>
        <taxon>Ecdysozoa</taxon>
        <taxon>Nematoda</taxon>
        <taxon>Chromadorea</taxon>
        <taxon>Rhabditida</taxon>
        <taxon>Rhabditina</taxon>
        <taxon>Diplogasteromorpha</taxon>
        <taxon>Diplogasteroidea</taxon>
        <taxon>Neodiplogasteridae</taxon>
        <taxon>Pristionchus</taxon>
    </lineage>
</organism>